<protein>
    <submittedName>
        <fullName evidence="2">Uncharacterized protein</fullName>
    </submittedName>
</protein>
<accession>A0AC35EWY9</accession>
<dbReference type="WBParaSite" id="PS1159_v2.g11531.t1">
    <property type="protein sequence ID" value="PS1159_v2.g11531.t1"/>
    <property type="gene ID" value="PS1159_v2.g11531"/>
</dbReference>
<evidence type="ECO:0000313" key="2">
    <source>
        <dbReference type="WBParaSite" id="PS1159_v2.g11531.t1"/>
    </source>
</evidence>
<organism evidence="1 2">
    <name type="scientific">Panagrolaimus sp. PS1159</name>
    <dbReference type="NCBI Taxonomy" id="55785"/>
    <lineage>
        <taxon>Eukaryota</taxon>
        <taxon>Metazoa</taxon>
        <taxon>Ecdysozoa</taxon>
        <taxon>Nematoda</taxon>
        <taxon>Chromadorea</taxon>
        <taxon>Rhabditida</taxon>
        <taxon>Tylenchina</taxon>
        <taxon>Panagrolaimomorpha</taxon>
        <taxon>Panagrolaimoidea</taxon>
        <taxon>Panagrolaimidae</taxon>
        <taxon>Panagrolaimus</taxon>
    </lineage>
</organism>
<proteinExistence type="predicted"/>
<reference evidence="2" key="1">
    <citation type="submission" date="2022-11" db="UniProtKB">
        <authorList>
            <consortium name="WormBaseParasite"/>
        </authorList>
    </citation>
    <scope>IDENTIFICATION</scope>
</reference>
<evidence type="ECO:0000313" key="1">
    <source>
        <dbReference type="Proteomes" id="UP000887580"/>
    </source>
</evidence>
<dbReference type="Proteomes" id="UP000887580">
    <property type="component" value="Unplaced"/>
</dbReference>
<name>A0AC35EWY9_9BILA</name>
<sequence length="187" mass="20761">MMSAAFLDAPRAASATPRASFREQKCFSADSPTPSSRTSLRKLTKVTSGGLGSSSNANTRPHTPNVRTPLLPSTLRRMSTTDCKYNRRSSMGTFLITPNSNNISNNTQFHRTINSIKNENHRRRMSTYWRSFEKYTPFVPSSSATFGTNSSLASCGGEISARKRMIDQFMAIHGKCKKVVQITVKKI</sequence>